<dbReference type="Gene3D" id="1.10.10.10">
    <property type="entry name" value="Winged helix-like DNA-binding domain superfamily/Winged helix DNA-binding domain"/>
    <property type="match status" value="1"/>
</dbReference>
<feature type="compositionally biased region" description="Acidic residues" evidence="2">
    <location>
        <begin position="257"/>
        <end position="269"/>
    </location>
</feature>
<keyword evidence="5" id="KW-1185">Reference proteome</keyword>
<feature type="compositionally biased region" description="Polar residues" evidence="2">
    <location>
        <begin position="163"/>
        <end position="173"/>
    </location>
</feature>
<accession>A0ABR0Y461</accession>
<gene>
    <name evidence="4" type="ORF">HHUSO_G35498</name>
</gene>
<feature type="region of interest" description="Disordered" evidence="2">
    <location>
        <begin position="88"/>
        <end position="173"/>
    </location>
</feature>
<protein>
    <submittedName>
        <fullName evidence="4">Double-stranded RNA-specific adenosine deaminase</fullName>
    </submittedName>
</protein>
<sequence>MRWAGRRKGERQGRSFTSLLLPAPHSLLPSLKKEPALTRRAFYKSCRGSDLKKVGSPVPESPGAGGPKKSANQGLYRLLREGKVWKSEGPPLLWSLPALGSRGSENEAPKTRPGKEDLLRGSGEILGSRFDRSDDTQEGSAAPQPLSKPQELIAGAPGPTGKPAQSPSLSSSFQRLALGEGSVCSAGEVLEALEALGPGQTALQVARKLGATKKVANHQLYCLEKQGAVSKNGETPPRWSLATEPGEGEGERRGGAQEDEAGEGMEESLEASRKPEQPQEAELHDSRVLQLFSAQERERERGRRQRGSPESWNLEEERGREEEKEESSDDDVVVEEIIEEGADDTKQGD</sequence>
<name>A0ABR0Y461_HUSHU</name>
<evidence type="ECO:0000259" key="3">
    <source>
        <dbReference type="PROSITE" id="PS50139"/>
    </source>
</evidence>
<dbReference type="Pfam" id="PF02295">
    <property type="entry name" value="z-alpha"/>
    <property type="match status" value="2"/>
</dbReference>
<feature type="compositionally biased region" description="Basic and acidic residues" evidence="2">
    <location>
        <begin position="104"/>
        <end position="119"/>
    </location>
</feature>
<evidence type="ECO:0000313" key="4">
    <source>
        <dbReference type="EMBL" id="KAK6467119.1"/>
    </source>
</evidence>
<dbReference type="SUPFAM" id="SSF46785">
    <property type="entry name" value="Winged helix' DNA-binding domain"/>
    <property type="match status" value="1"/>
</dbReference>
<comment type="caution">
    <text evidence="4">The sequence shown here is derived from an EMBL/GenBank/DDBJ whole genome shotgun (WGS) entry which is preliminary data.</text>
</comment>
<evidence type="ECO:0000313" key="5">
    <source>
        <dbReference type="Proteomes" id="UP001369086"/>
    </source>
</evidence>
<dbReference type="InterPro" id="IPR036390">
    <property type="entry name" value="WH_DNA-bd_sf"/>
</dbReference>
<feature type="compositionally biased region" description="Acidic residues" evidence="2">
    <location>
        <begin position="323"/>
        <end position="342"/>
    </location>
</feature>
<reference evidence="4 5" key="1">
    <citation type="submission" date="2021-05" db="EMBL/GenBank/DDBJ databases">
        <authorList>
            <person name="Zahm M."/>
            <person name="Klopp C."/>
            <person name="Cabau C."/>
            <person name="Kuhl H."/>
            <person name="Suciu R."/>
            <person name="Ciorpac M."/>
            <person name="Holostenco D."/>
            <person name="Gessner J."/>
            <person name="Wuertz S."/>
            <person name="Hohne C."/>
            <person name="Stock M."/>
            <person name="Gislard M."/>
            <person name="Lluch J."/>
            <person name="Milhes M."/>
            <person name="Lampietro C."/>
            <person name="Lopez Roques C."/>
            <person name="Donnadieu C."/>
            <person name="Du K."/>
            <person name="Schartl M."/>
            <person name="Guiguen Y."/>
        </authorList>
    </citation>
    <scope>NUCLEOTIDE SEQUENCE [LARGE SCALE GENOMIC DNA]</scope>
    <source>
        <strain evidence="4">Hh-F2</strain>
        <tissue evidence="4">Blood</tissue>
    </source>
</reference>
<feature type="region of interest" description="Disordered" evidence="2">
    <location>
        <begin position="224"/>
        <end position="349"/>
    </location>
</feature>
<dbReference type="SMART" id="SM00550">
    <property type="entry name" value="Zalpha"/>
    <property type="match status" value="1"/>
</dbReference>
<feature type="domain" description="Z-binding" evidence="3">
    <location>
        <begin position="179"/>
        <end position="243"/>
    </location>
</feature>
<keyword evidence="1" id="KW-0694">RNA-binding</keyword>
<organism evidence="4 5">
    <name type="scientific">Huso huso</name>
    <name type="common">Beluga</name>
    <name type="synonym">Acipenser huso</name>
    <dbReference type="NCBI Taxonomy" id="61971"/>
    <lineage>
        <taxon>Eukaryota</taxon>
        <taxon>Metazoa</taxon>
        <taxon>Chordata</taxon>
        <taxon>Craniata</taxon>
        <taxon>Vertebrata</taxon>
        <taxon>Euteleostomi</taxon>
        <taxon>Actinopterygii</taxon>
        <taxon>Chondrostei</taxon>
        <taxon>Acipenseriformes</taxon>
        <taxon>Acipenseridae</taxon>
        <taxon>Huso</taxon>
    </lineage>
</organism>
<evidence type="ECO:0000256" key="2">
    <source>
        <dbReference type="SAM" id="MobiDB-lite"/>
    </source>
</evidence>
<dbReference type="InterPro" id="IPR042371">
    <property type="entry name" value="Z_dom"/>
</dbReference>
<dbReference type="Proteomes" id="UP001369086">
    <property type="component" value="Unassembled WGS sequence"/>
</dbReference>
<dbReference type="InterPro" id="IPR036388">
    <property type="entry name" value="WH-like_DNA-bd_sf"/>
</dbReference>
<evidence type="ECO:0000256" key="1">
    <source>
        <dbReference type="ARBA" id="ARBA00022884"/>
    </source>
</evidence>
<feature type="compositionally biased region" description="Basic and acidic residues" evidence="2">
    <location>
        <begin position="270"/>
        <end position="287"/>
    </location>
</feature>
<dbReference type="EMBL" id="JAHFZB010000051">
    <property type="protein sequence ID" value="KAK6467119.1"/>
    <property type="molecule type" value="Genomic_DNA"/>
</dbReference>
<feature type="region of interest" description="Disordered" evidence="2">
    <location>
        <begin position="48"/>
        <end position="74"/>
    </location>
</feature>
<proteinExistence type="predicted"/>
<dbReference type="PROSITE" id="PS50139">
    <property type="entry name" value="Z_BINDING"/>
    <property type="match status" value="1"/>
</dbReference>